<organism evidence="7 8">
    <name type="scientific">Segatella oris</name>
    <dbReference type="NCBI Taxonomy" id="28135"/>
    <lineage>
        <taxon>Bacteria</taxon>
        <taxon>Pseudomonadati</taxon>
        <taxon>Bacteroidota</taxon>
        <taxon>Bacteroidia</taxon>
        <taxon>Bacteroidales</taxon>
        <taxon>Prevotellaceae</taxon>
        <taxon>Segatella</taxon>
    </lineage>
</organism>
<evidence type="ECO:0000313" key="8">
    <source>
        <dbReference type="Proteomes" id="UP000274578"/>
    </source>
</evidence>
<keyword evidence="5 6" id="KW-0949">S-adenosyl-L-methionine</keyword>
<evidence type="ECO:0000256" key="1">
    <source>
        <dbReference type="ARBA" id="ARBA00022490"/>
    </source>
</evidence>
<feature type="binding site" evidence="6">
    <location>
        <position position="72"/>
    </location>
    <ligand>
        <name>S-adenosyl-L-methionine</name>
        <dbReference type="ChEBI" id="CHEBI:59789"/>
    </ligand>
</feature>
<feature type="binding site" evidence="6">
    <location>
        <begin position="95"/>
        <end position="97"/>
    </location>
    <ligand>
        <name>S-adenosyl-L-methionine</name>
        <dbReference type="ChEBI" id="CHEBI:59789"/>
    </ligand>
</feature>
<evidence type="ECO:0000313" key="7">
    <source>
        <dbReference type="EMBL" id="VEH15119.1"/>
    </source>
</evidence>
<evidence type="ECO:0000256" key="3">
    <source>
        <dbReference type="ARBA" id="ARBA00022603"/>
    </source>
</evidence>
<reference evidence="7 8" key="1">
    <citation type="submission" date="2018-12" db="EMBL/GenBank/DDBJ databases">
        <authorList>
            <consortium name="Pathogen Informatics"/>
        </authorList>
    </citation>
    <scope>NUCLEOTIDE SEQUENCE [LARGE SCALE GENOMIC DNA]</scope>
    <source>
        <strain evidence="7 8">NCTC13071</strain>
    </source>
</reference>
<dbReference type="HAMAP" id="MF_00074">
    <property type="entry name" value="16SrRNA_methyltr_G"/>
    <property type="match status" value="1"/>
</dbReference>
<keyword evidence="1 6" id="KW-0963">Cytoplasm</keyword>
<dbReference type="CDD" id="cd02440">
    <property type="entry name" value="AdoMet_MTases"/>
    <property type="match status" value="1"/>
</dbReference>
<keyword evidence="4 6" id="KW-0808">Transferase</keyword>
<dbReference type="AlphaFoldDB" id="A0A448L563"/>
<dbReference type="PANTHER" id="PTHR31760:SF0">
    <property type="entry name" value="S-ADENOSYL-L-METHIONINE-DEPENDENT METHYLTRANSFERASES SUPERFAMILY PROTEIN"/>
    <property type="match status" value="1"/>
</dbReference>
<comment type="function">
    <text evidence="6">Specifically methylates the N7 position of a guanine in 16S rRNA.</text>
</comment>
<evidence type="ECO:0000256" key="2">
    <source>
        <dbReference type="ARBA" id="ARBA00022552"/>
    </source>
</evidence>
<comment type="similarity">
    <text evidence="6">Belongs to the methyltransferase superfamily. RNA methyltransferase RsmG family.</text>
</comment>
<dbReference type="PANTHER" id="PTHR31760">
    <property type="entry name" value="S-ADENOSYL-L-METHIONINE-DEPENDENT METHYLTRANSFERASES SUPERFAMILY PROTEIN"/>
    <property type="match status" value="1"/>
</dbReference>
<dbReference type="EC" id="2.1.1.-" evidence="6"/>
<dbReference type="Pfam" id="PF02527">
    <property type="entry name" value="GidB"/>
    <property type="match status" value="1"/>
</dbReference>
<evidence type="ECO:0000256" key="6">
    <source>
        <dbReference type="HAMAP-Rule" id="MF_00074"/>
    </source>
</evidence>
<evidence type="ECO:0000256" key="5">
    <source>
        <dbReference type="ARBA" id="ARBA00022691"/>
    </source>
</evidence>
<dbReference type="SUPFAM" id="SSF53335">
    <property type="entry name" value="S-adenosyl-L-methionine-dependent methyltransferases"/>
    <property type="match status" value="1"/>
</dbReference>
<dbReference type="NCBIfam" id="TIGR00138">
    <property type="entry name" value="rsmG_gidB"/>
    <property type="match status" value="1"/>
</dbReference>
<dbReference type="Proteomes" id="UP000274578">
    <property type="component" value="Chromosome 1"/>
</dbReference>
<keyword evidence="2 6" id="KW-0698">rRNA processing</keyword>
<feature type="binding site" evidence="6">
    <location>
        <position position="136"/>
    </location>
    <ligand>
        <name>S-adenosyl-L-methionine</name>
        <dbReference type="ChEBI" id="CHEBI:59789"/>
    </ligand>
</feature>
<dbReference type="InterPro" id="IPR029063">
    <property type="entry name" value="SAM-dependent_MTases_sf"/>
</dbReference>
<dbReference type="GO" id="GO:0070043">
    <property type="term" value="F:rRNA (guanine-N7-)-methyltransferase activity"/>
    <property type="evidence" value="ECO:0007669"/>
    <property type="project" value="UniProtKB-UniRule"/>
</dbReference>
<accession>A0A448L563</accession>
<dbReference type="PIRSF" id="PIRSF003078">
    <property type="entry name" value="GidB"/>
    <property type="match status" value="1"/>
</dbReference>
<dbReference type="EMBL" id="LR134384">
    <property type="protein sequence ID" value="VEH15119.1"/>
    <property type="molecule type" value="Genomic_DNA"/>
</dbReference>
<dbReference type="InterPro" id="IPR003682">
    <property type="entry name" value="rRNA_ssu_MeTfrase_G"/>
</dbReference>
<proteinExistence type="inferred from homology"/>
<dbReference type="GO" id="GO:0005829">
    <property type="term" value="C:cytosol"/>
    <property type="evidence" value="ECO:0007669"/>
    <property type="project" value="TreeGrafter"/>
</dbReference>
<comment type="subcellular location">
    <subcellularLocation>
        <location evidence="6">Cytoplasm</location>
    </subcellularLocation>
</comment>
<feature type="binding site" evidence="6">
    <location>
        <begin position="123"/>
        <end position="124"/>
    </location>
    <ligand>
        <name>S-adenosyl-L-methionine</name>
        <dbReference type="ChEBI" id="CHEBI:59789"/>
    </ligand>
</feature>
<feature type="binding site" evidence="6">
    <location>
        <position position="77"/>
    </location>
    <ligand>
        <name>S-adenosyl-L-methionine</name>
        <dbReference type="ChEBI" id="CHEBI:59789"/>
    </ligand>
</feature>
<keyword evidence="3 6" id="KW-0489">Methyltransferase</keyword>
<dbReference type="Gene3D" id="3.40.50.150">
    <property type="entry name" value="Vaccinia Virus protein VP39"/>
    <property type="match status" value="1"/>
</dbReference>
<gene>
    <name evidence="6 7" type="primary">rsmG</name>
    <name evidence="7" type="ORF">NCTC13071_01114</name>
</gene>
<dbReference type="RefSeq" id="WP_018920728.1">
    <property type="nucleotide sequence ID" value="NZ_LR134384.1"/>
</dbReference>
<name>A0A448L563_9BACT</name>
<protein>
    <recommendedName>
        <fullName evidence="6">Ribosomal RNA small subunit methyltransferase G</fullName>
        <ecNumber evidence="6">2.1.1.-</ecNumber>
    </recommendedName>
    <alternativeName>
        <fullName evidence="6">16S rRNA 7-methylguanosine methyltransferase</fullName>
        <shortName evidence="6">16S rRNA m7G methyltransferase</shortName>
    </alternativeName>
</protein>
<evidence type="ECO:0000256" key="4">
    <source>
        <dbReference type="ARBA" id="ARBA00022679"/>
    </source>
</evidence>
<sequence>MTDIITKYFPHLTEVQSRQFAMLDALYRDWNSKINVISRKDINNLYEHHVLHSLAIAKAIRFKEGTEILDFGTGGGFPGIPLAIMFPQCRFRLIDGTGKKIRVATEIAQAIGLTNVEALHRRGEEEKGKYDFIVSRAVMQLPDLMKIIRKNIRKEQRNALPNGLLCLKGGDLQEELKPFKNIVEVTPLADFFDEEWFREDKKLIYVPIG</sequence>
<dbReference type="GeneID" id="85011969"/>
<dbReference type="KEGG" id="poc:NCTC13071_01114"/>